<feature type="chain" id="PRO_5020875392" evidence="1">
    <location>
        <begin position="18"/>
        <end position="220"/>
    </location>
</feature>
<dbReference type="RefSeq" id="WP_207893103.1">
    <property type="nucleotide sequence ID" value="NZ_SLZW01000002.1"/>
</dbReference>
<evidence type="ECO:0000259" key="2">
    <source>
        <dbReference type="Pfam" id="PF13098"/>
    </source>
</evidence>
<protein>
    <submittedName>
        <fullName evidence="3">Thioredoxin-related protein</fullName>
    </submittedName>
</protein>
<comment type="caution">
    <text evidence="3">The sequence shown here is derived from an EMBL/GenBank/DDBJ whole genome shotgun (WGS) entry which is preliminary data.</text>
</comment>
<keyword evidence="1" id="KW-0732">Signal</keyword>
<dbReference type="EMBL" id="SLZW01000002">
    <property type="protein sequence ID" value="TCS64300.1"/>
    <property type="molecule type" value="Genomic_DNA"/>
</dbReference>
<dbReference type="Proteomes" id="UP000295304">
    <property type="component" value="Unassembled WGS sequence"/>
</dbReference>
<accession>A0A4R3JHM5</accession>
<dbReference type="InterPro" id="IPR012336">
    <property type="entry name" value="Thioredoxin-like_fold"/>
</dbReference>
<evidence type="ECO:0000313" key="3">
    <source>
        <dbReference type="EMBL" id="TCS64300.1"/>
    </source>
</evidence>
<dbReference type="CDD" id="cd02951">
    <property type="entry name" value="SoxW"/>
    <property type="match status" value="1"/>
</dbReference>
<proteinExistence type="predicted"/>
<dbReference type="InterPro" id="IPR006311">
    <property type="entry name" value="TAT_signal"/>
</dbReference>
<dbReference type="SUPFAM" id="SSF52833">
    <property type="entry name" value="Thioredoxin-like"/>
    <property type="match status" value="1"/>
</dbReference>
<organism evidence="3 4">
    <name type="scientific">Varunaivibrio sulfuroxidans</name>
    <dbReference type="NCBI Taxonomy" id="1773489"/>
    <lineage>
        <taxon>Bacteria</taxon>
        <taxon>Pseudomonadati</taxon>
        <taxon>Pseudomonadota</taxon>
        <taxon>Alphaproteobacteria</taxon>
        <taxon>Rhodospirillales</taxon>
        <taxon>Magnetovibrionaceae</taxon>
        <taxon>Varunaivibrio</taxon>
    </lineage>
</organism>
<keyword evidence="4" id="KW-1185">Reference proteome</keyword>
<name>A0A4R3JHM5_9PROT</name>
<dbReference type="Pfam" id="PF13098">
    <property type="entry name" value="Thioredoxin_2"/>
    <property type="match status" value="1"/>
</dbReference>
<evidence type="ECO:0000313" key="4">
    <source>
        <dbReference type="Proteomes" id="UP000295304"/>
    </source>
</evidence>
<sequence>MTGLSRRSLLAFSVAAAATGMGVGIFPSRGEGAPVASDERLPVPALGEDGLYVQPWFLDSFLELSSDLAETSAQGKRLAIMWEQRGCPYCRETHLVNLRQPKVVDYITKHFNVIQMNLWGDREVVDFDGEKLSEKKLARKYGVQFTPTIMFFKDDPNGIGKLSPRDREVWRLLGYWKPFHFLNSFVYVSEKAYEKEPNFQRWLQGVAEEMQRRGEPVNLW</sequence>
<dbReference type="PROSITE" id="PS51318">
    <property type="entry name" value="TAT"/>
    <property type="match status" value="1"/>
</dbReference>
<reference evidence="3 4" key="1">
    <citation type="submission" date="2019-03" db="EMBL/GenBank/DDBJ databases">
        <title>Genomic Encyclopedia of Type Strains, Phase IV (KMG-IV): sequencing the most valuable type-strain genomes for metagenomic binning, comparative biology and taxonomic classification.</title>
        <authorList>
            <person name="Goeker M."/>
        </authorList>
    </citation>
    <scope>NUCLEOTIDE SEQUENCE [LARGE SCALE GENOMIC DNA]</scope>
    <source>
        <strain evidence="3 4">DSM 101688</strain>
    </source>
</reference>
<dbReference type="Gene3D" id="3.40.30.10">
    <property type="entry name" value="Glutaredoxin"/>
    <property type="match status" value="1"/>
</dbReference>
<feature type="signal peptide" evidence="1">
    <location>
        <begin position="1"/>
        <end position="17"/>
    </location>
</feature>
<gene>
    <name evidence="3" type="ORF">EDD55_102343</name>
</gene>
<dbReference type="InterPro" id="IPR036249">
    <property type="entry name" value="Thioredoxin-like_sf"/>
</dbReference>
<evidence type="ECO:0000256" key="1">
    <source>
        <dbReference type="SAM" id="SignalP"/>
    </source>
</evidence>
<dbReference type="AlphaFoldDB" id="A0A4R3JHM5"/>
<feature type="domain" description="Thioredoxin-like fold" evidence="2">
    <location>
        <begin position="73"/>
        <end position="155"/>
    </location>
</feature>
<dbReference type="InterPro" id="IPR041737">
    <property type="entry name" value="SoxW"/>
</dbReference>